<proteinExistence type="predicted"/>
<keyword evidence="3" id="KW-0378">Hydrolase</keyword>
<dbReference type="EMBL" id="KL367488">
    <property type="protein sequence ID" value="KFD70402.1"/>
    <property type="molecule type" value="Genomic_DNA"/>
</dbReference>
<dbReference type="SUPFAM" id="SSF52540">
    <property type="entry name" value="P-loop containing nucleoside triphosphate hydrolases"/>
    <property type="match status" value="1"/>
</dbReference>
<feature type="region of interest" description="Disordered" evidence="7">
    <location>
        <begin position="657"/>
        <end position="707"/>
    </location>
</feature>
<dbReference type="PANTHER" id="PTHR47959">
    <property type="entry name" value="ATP-DEPENDENT RNA HELICASE RHLE-RELATED"/>
    <property type="match status" value="1"/>
</dbReference>
<evidence type="ECO:0000256" key="3">
    <source>
        <dbReference type="ARBA" id="ARBA00022801"/>
    </source>
</evidence>
<gene>
    <name evidence="11" type="ORF">M513_08946</name>
    <name evidence="12" type="ORF">M514_08946</name>
</gene>
<dbReference type="Pfam" id="PF00271">
    <property type="entry name" value="Helicase_C"/>
    <property type="match status" value="1"/>
</dbReference>
<dbReference type="GO" id="GO:0003724">
    <property type="term" value="F:RNA helicase activity"/>
    <property type="evidence" value="ECO:0007669"/>
    <property type="project" value="UniProtKB-EC"/>
</dbReference>
<dbReference type="InterPro" id="IPR014001">
    <property type="entry name" value="Helicase_ATP-bd"/>
</dbReference>
<evidence type="ECO:0000313" key="13">
    <source>
        <dbReference type="Proteomes" id="UP000030764"/>
    </source>
</evidence>
<keyword evidence="2" id="KW-0547">Nucleotide-binding</keyword>
<evidence type="ECO:0000259" key="9">
    <source>
        <dbReference type="PROSITE" id="PS51194"/>
    </source>
</evidence>
<feature type="domain" description="Helicase C-terminal" evidence="9">
    <location>
        <begin position="322"/>
        <end position="475"/>
    </location>
</feature>
<keyword evidence="13" id="KW-1185">Reference proteome</keyword>
<feature type="short sequence motif" description="Q motif" evidence="6">
    <location>
        <begin position="87"/>
        <end position="115"/>
    </location>
</feature>
<dbReference type="PROSITE" id="PS51194">
    <property type="entry name" value="HELICASE_CTER"/>
    <property type="match status" value="1"/>
</dbReference>
<evidence type="ECO:0000256" key="5">
    <source>
        <dbReference type="ARBA" id="ARBA00022840"/>
    </source>
</evidence>
<dbReference type="GO" id="GO:0005829">
    <property type="term" value="C:cytosol"/>
    <property type="evidence" value="ECO:0007669"/>
    <property type="project" value="TreeGrafter"/>
</dbReference>
<dbReference type="SMART" id="SM00490">
    <property type="entry name" value="HELICc"/>
    <property type="match status" value="1"/>
</dbReference>
<organism evidence="12">
    <name type="scientific">Trichuris suis</name>
    <name type="common">pig whipworm</name>
    <dbReference type="NCBI Taxonomy" id="68888"/>
    <lineage>
        <taxon>Eukaryota</taxon>
        <taxon>Metazoa</taxon>
        <taxon>Ecdysozoa</taxon>
        <taxon>Nematoda</taxon>
        <taxon>Enoplea</taxon>
        <taxon>Dorylaimia</taxon>
        <taxon>Trichinellida</taxon>
        <taxon>Trichuridae</taxon>
        <taxon>Trichuris</taxon>
    </lineage>
</organism>
<keyword evidence="4" id="KW-0347">Helicase</keyword>
<dbReference type="Pfam" id="PF00270">
    <property type="entry name" value="DEAD"/>
    <property type="match status" value="1"/>
</dbReference>
<feature type="region of interest" description="Disordered" evidence="7">
    <location>
        <begin position="514"/>
        <end position="581"/>
    </location>
</feature>
<feature type="domain" description="DEAD-box RNA helicase Q" evidence="10">
    <location>
        <begin position="87"/>
        <end position="115"/>
    </location>
</feature>
<dbReference type="PANTHER" id="PTHR47959:SF1">
    <property type="entry name" value="ATP-DEPENDENT RNA HELICASE DBPA"/>
    <property type="match status" value="1"/>
</dbReference>
<dbReference type="CDD" id="cd18787">
    <property type="entry name" value="SF2_C_DEAD"/>
    <property type="match status" value="1"/>
</dbReference>
<dbReference type="EMBL" id="KL363257">
    <property type="protein sequence ID" value="KFD50201.1"/>
    <property type="molecule type" value="Genomic_DNA"/>
</dbReference>
<keyword evidence="5" id="KW-0067">ATP-binding</keyword>
<dbReference type="SMART" id="SM00487">
    <property type="entry name" value="DEXDc"/>
    <property type="match status" value="1"/>
</dbReference>
<dbReference type="InterPro" id="IPR050079">
    <property type="entry name" value="DEAD_box_RNA_helicase"/>
</dbReference>
<dbReference type="InterPro" id="IPR001650">
    <property type="entry name" value="Helicase_C-like"/>
</dbReference>
<dbReference type="EC" id="3.6.4.13" evidence="1"/>
<dbReference type="InterPro" id="IPR027417">
    <property type="entry name" value="P-loop_NTPase"/>
</dbReference>
<feature type="domain" description="Helicase ATP-binding" evidence="8">
    <location>
        <begin position="118"/>
        <end position="289"/>
    </location>
</feature>
<name>A0A085NLQ6_9BILA</name>
<dbReference type="Proteomes" id="UP000030764">
    <property type="component" value="Unassembled WGS sequence"/>
</dbReference>
<evidence type="ECO:0000256" key="4">
    <source>
        <dbReference type="ARBA" id="ARBA00022806"/>
    </source>
</evidence>
<dbReference type="PROSITE" id="PS51195">
    <property type="entry name" value="Q_MOTIF"/>
    <property type="match status" value="1"/>
</dbReference>
<feature type="non-terminal residue" evidence="12">
    <location>
        <position position="1"/>
    </location>
</feature>
<dbReference type="AlphaFoldDB" id="A0A085NLQ6"/>
<dbReference type="Proteomes" id="UP000030758">
    <property type="component" value="Unassembled WGS sequence"/>
</dbReference>
<evidence type="ECO:0000256" key="1">
    <source>
        <dbReference type="ARBA" id="ARBA00012552"/>
    </source>
</evidence>
<evidence type="ECO:0000256" key="6">
    <source>
        <dbReference type="PROSITE-ProRule" id="PRU00552"/>
    </source>
</evidence>
<evidence type="ECO:0000313" key="12">
    <source>
        <dbReference type="EMBL" id="KFD70402.1"/>
    </source>
</evidence>
<dbReference type="PROSITE" id="PS51192">
    <property type="entry name" value="HELICASE_ATP_BIND_1"/>
    <property type="match status" value="1"/>
</dbReference>
<dbReference type="GO" id="GO:0005524">
    <property type="term" value="F:ATP binding"/>
    <property type="evidence" value="ECO:0007669"/>
    <property type="project" value="UniProtKB-KW"/>
</dbReference>
<evidence type="ECO:0000256" key="2">
    <source>
        <dbReference type="ARBA" id="ARBA00022741"/>
    </source>
</evidence>
<evidence type="ECO:0000259" key="10">
    <source>
        <dbReference type="PROSITE" id="PS51195"/>
    </source>
</evidence>
<accession>A0A085NLQ6</accession>
<dbReference type="InterPro" id="IPR011545">
    <property type="entry name" value="DEAD/DEAH_box_helicase_dom"/>
</dbReference>
<feature type="compositionally biased region" description="Polar residues" evidence="7">
    <location>
        <begin position="696"/>
        <end position="706"/>
    </location>
</feature>
<protein>
    <recommendedName>
        <fullName evidence="1">RNA helicase</fullName>
        <ecNumber evidence="1">3.6.4.13</ecNumber>
    </recommendedName>
</protein>
<reference evidence="12 13" key="1">
    <citation type="journal article" date="2014" name="Nat. Genet.">
        <title>Genome and transcriptome of the porcine whipworm Trichuris suis.</title>
        <authorList>
            <person name="Jex A.R."/>
            <person name="Nejsum P."/>
            <person name="Schwarz E.M."/>
            <person name="Hu L."/>
            <person name="Young N.D."/>
            <person name="Hall R.S."/>
            <person name="Korhonen P.K."/>
            <person name="Liao S."/>
            <person name="Thamsborg S."/>
            <person name="Xia J."/>
            <person name="Xu P."/>
            <person name="Wang S."/>
            <person name="Scheerlinck J.P."/>
            <person name="Hofmann A."/>
            <person name="Sternberg P.W."/>
            <person name="Wang J."/>
            <person name="Gasser R.B."/>
        </authorList>
    </citation>
    <scope>NUCLEOTIDE SEQUENCE [LARGE SCALE GENOMIC DNA]</scope>
    <source>
        <strain evidence="12">DCEP-RM93F</strain>
        <strain evidence="11">DCEP-RM93M</strain>
    </source>
</reference>
<dbReference type="GO" id="GO:0016787">
    <property type="term" value="F:hydrolase activity"/>
    <property type="evidence" value="ECO:0007669"/>
    <property type="project" value="UniProtKB-KW"/>
</dbReference>
<dbReference type="Gene3D" id="3.40.50.300">
    <property type="entry name" value="P-loop containing nucleotide triphosphate hydrolases"/>
    <property type="match status" value="2"/>
</dbReference>
<sequence>LIHLVDGGDLLASTDLAEAVVQRATNSIVPTELDNDENEKEEKDLAELNGTKEESGIAQPDSNPCSQNVTSIRYEELTLDVVAPNGEKFENLNISKPILDGLEFIGYKYPSPIQVKAIPPGLTGRDLIVQSKAGTGKTCVFVVVALELVNTATSSALQVLVITVTPEVCFQVYEAFRKIGHFKKGLKCFYTVGGTLLRQDINNLKESQIVIGTIGRLCHLIKNGYMSVDSVKLLVLDELDKLQEESVIDNFNWIFHHLRPNKQIVTASATYPIAFRQCLFPYMRNPYIVQLSLNEDHLLGVKEYVMINMKRDVCIWETRMDALAYLLKEVDYDQCIVFTNFQTRVEQIAGDLEKRDVKAQTVTGTMSLQQRMGVIRQLIREKYRLIVTTDVYSRGLDLPHANLVINVEVPINWESYVHRIGRAGRFGRQAAAVTLVCQHRDSDEFFAMAQGCFSFFKIIPKRAPKDLVSNVDFYNECQSCAFDNVTPAVLWLMLRNFNALLELNPVKGGNGVKHNDLGASTKKPINSTGQKKRDGEYSTVAAEKGGKDEQETLANDPCMSSGYNEGQRRPQGGFKAAKNKTSGWQANAPMEKTQFLLEYIKMKQSEKSTPLDVEAQKLRRYDSRIFCEILQHCLKEEPPANPEVSALMASIPKRVPFHSIKSSRKDSESRQSDTPSDKERMEEDYHSSVHMEGAYPTNNSTNSETLKPNDVEKTEASMPQCEPISNTANRVASVEVFYNFTPPSNSTVKVVEQNSAARFTYLQDENGETLVLPEAPISSAQLSVLQLVGNVDLLADKLRDTVVVSRKEHTSLSTPTEAKETPVEDVAVGLNAYSLGESKKVNLEDRRLFAAAHVLLLLQFQVDQEANLQHVQVGGAAVPVLSAAAMVDAGTADRKDNAERSSTMETPLVVDVDKAKETVQANISSANEQIDEGNASSPLQEQLLCRKHYVEHMLAFRRTLS</sequence>
<evidence type="ECO:0000313" key="11">
    <source>
        <dbReference type="EMBL" id="KFD50201.1"/>
    </source>
</evidence>
<evidence type="ECO:0000259" key="8">
    <source>
        <dbReference type="PROSITE" id="PS51192"/>
    </source>
</evidence>
<dbReference type="GO" id="GO:0003676">
    <property type="term" value="F:nucleic acid binding"/>
    <property type="evidence" value="ECO:0007669"/>
    <property type="project" value="InterPro"/>
</dbReference>
<evidence type="ECO:0000256" key="7">
    <source>
        <dbReference type="SAM" id="MobiDB-lite"/>
    </source>
</evidence>
<dbReference type="InterPro" id="IPR014014">
    <property type="entry name" value="RNA_helicase_DEAD_Q_motif"/>
</dbReference>
<feature type="compositionally biased region" description="Basic and acidic residues" evidence="7">
    <location>
        <begin position="663"/>
        <end position="689"/>
    </location>
</feature>